<dbReference type="STRING" id="568860.SAMN05421811_105205"/>
<protein>
    <submittedName>
        <fullName evidence="2">Uncharacterized protein</fullName>
    </submittedName>
</protein>
<name>A0A1I0IUM2_9ACTN</name>
<feature type="compositionally biased region" description="Polar residues" evidence="1">
    <location>
        <begin position="218"/>
        <end position="235"/>
    </location>
</feature>
<reference evidence="2 3" key="1">
    <citation type="submission" date="2016-10" db="EMBL/GenBank/DDBJ databases">
        <authorList>
            <person name="de Groot N.N."/>
        </authorList>
    </citation>
    <scope>NUCLEOTIDE SEQUENCE [LARGE SCALE GENOMIC DNA]</scope>
    <source>
        <strain evidence="2 3">CGMCC 4.5598</strain>
    </source>
</reference>
<dbReference type="Proteomes" id="UP000199361">
    <property type="component" value="Unassembled WGS sequence"/>
</dbReference>
<feature type="compositionally biased region" description="Low complexity" evidence="1">
    <location>
        <begin position="351"/>
        <end position="361"/>
    </location>
</feature>
<dbReference type="EMBL" id="FOHX01000005">
    <property type="protein sequence ID" value="SEU00913.1"/>
    <property type="molecule type" value="Genomic_DNA"/>
</dbReference>
<accession>A0A1I0IUM2</accession>
<organism evidence="2 3">
    <name type="scientific">Nonomuraea wenchangensis</name>
    <dbReference type="NCBI Taxonomy" id="568860"/>
    <lineage>
        <taxon>Bacteria</taxon>
        <taxon>Bacillati</taxon>
        <taxon>Actinomycetota</taxon>
        <taxon>Actinomycetes</taxon>
        <taxon>Streptosporangiales</taxon>
        <taxon>Streptosporangiaceae</taxon>
        <taxon>Nonomuraea</taxon>
    </lineage>
</organism>
<dbReference type="AlphaFoldDB" id="A0A1I0IUM2"/>
<feature type="compositionally biased region" description="Low complexity" evidence="1">
    <location>
        <begin position="310"/>
        <end position="334"/>
    </location>
</feature>
<feature type="compositionally biased region" description="Low complexity" evidence="1">
    <location>
        <begin position="279"/>
        <end position="303"/>
    </location>
</feature>
<evidence type="ECO:0000256" key="1">
    <source>
        <dbReference type="SAM" id="MobiDB-lite"/>
    </source>
</evidence>
<gene>
    <name evidence="2" type="ORF">SAMN05421811_105205</name>
</gene>
<feature type="compositionally biased region" description="Basic and acidic residues" evidence="1">
    <location>
        <begin position="415"/>
        <end position="433"/>
    </location>
</feature>
<evidence type="ECO:0000313" key="3">
    <source>
        <dbReference type="Proteomes" id="UP000199361"/>
    </source>
</evidence>
<sequence>MSAMSEVVPLPSFGEVFFDARGQERCLRVTWHEGTLVLSLWRGEMCTASFRMPMEDVGRLLDTLDEGFAEATGEQPAVPAHDPGTEVMPGTGQYQRPAPPVHQQQQQPPLDERPVSLSPNDVLVARGPAPQDKLVAGFGESAGSREQTPAYGERAPFTGPQYVDSTGPQPRYTGDPYSGPQYTGDPASGPHYSGDPVSGPQYTGDPFSGPQYTADRSPYQQPQQQPDRFTGSQYAEPQYAENEPLYQMPGADQRRSAPLSTDPLGFPSQAAGTYAGSGQQAQPYQADPYAADSYGSDSYGSDSYGRRDSYAQPSQQQPQPQPQQQSQGGSAAAGLGTPMHGIPGAGRRRTAPQQPAAADYSADYRDDYGSYQQPQQQPNPVDPLLALGRQEQYPQQSDPGMTRPYVGDPMFSTGERLRPDQPDYHERSDRRDW</sequence>
<feature type="compositionally biased region" description="Low complexity" evidence="1">
    <location>
        <begin position="369"/>
        <end position="378"/>
    </location>
</feature>
<keyword evidence="3" id="KW-1185">Reference proteome</keyword>
<evidence type="ECO:0000313" key="2">
    <source>
        <dbReference type="EMBL" id="SEU00913.1"/>
    </source>
</evidence>
<feature type="region of interest" description="Disordered" evidence="1">
    <location>
        <begin position="73"/>
        <end position="433"/>
    </location>
</feature>
<proteinExistence type="predicted"/>